<dbReference type="RefSeq" id="WP_130938368.1">
    <property type="nucleotide sequence ID" value="NZ_BMEE01000007.1"/>
</dbReference>
<proteinExistence type="predicted"/>
<evidence type="ECO:0000256" key="1">
    <source>
        <dbReference type="SAM" id="SignalP"/>
    </source>
</evidence>
<gene>
    <name evidence="3" type="ORF">EYD46_17020</name>
</gene>
<dbReference type="EMBL" id="SIRS01000007">
    <property type="protein sequence ID" value="TBN13195.1"/>
    <property type="molecule type" value="Genomic_DNA"/>
</dbReference>
<dbReference type="InterPro" id="IPR025665">
    <property type="entry name" value="Beta-barrel_OMP_2"/>
</dbReference>
<sequence length="176" mass="19873">MKRLALIAFLLSLSFQAFSQAGTYGVRAGYTISNLDFKETPTMDNKHRNSFYIGFYGDFRLSNGVSLVPELQFSPEGAKAEVLHLDLIQMPIFFKFRLNEKWRLGAGPQVALKSHKTEDGINNFHYSAIGGLEYKFNQMVFIDLRYSYGLSNIFDDSVAGVEAINTNIQIGIGYQF</sequence>
<protein>
    <submittedName>
        <fullName evidence="3">PorT family protein</fullName>
    </submittedName>
</protein>
<organism evidence="3 4">
    <name type="scientific">Hyunsoonleella pacifica</name>
    <dbReference type="NCBI Taxonomy" id="1080224"/>
    <lineage>
        <taxon>Bacteria</taxon>
        <taxon>Pseudomonadati</taxon>
        <taxon>Bacteroidota</taxon>
        <taxon>Flavobacteriia</taxon>
        <taxon>Flavobacteriales</taxon>
        <taxon>Flavobacteriaceae</taxon>
    </lineage>
</organism>
<comment type="caution">
    <text evidence="3">The sequence shown here is derived from an EMBL/GenBank/DDBJ whole genome shotgun (WGS) entry which is preliminary data.</text>
</comment>
<dbReference type="InterPro" id="IPR011250">
    <property type="entry name" value="OMP/PagP_B-barrel"/>
</dbReference>
<name>A0A4Q9FKQ5_9FLAO</name>
<dbReference type="AlphaFoldDB" id="A0A4Q9FKQ5"/>
<dbReference type="Pfam" id="PF13568">
    <property type="entry name" value="OMP_b-brl_2"/>
    <property type="match status" value="1"/>
</dbReference>
<dbReference type="Gene3D" id="2.40.160.20">
    <property type="match status" value="1"/>
</dbReference>
<keyword evidence="1" id="KW-0732">Signal</keyword>
<evidence type="ECO:0000313" key="3">
    <source>
        <dbReference type="EMBL" id="TBN13195.1"/>
    </source>
</evidence>
<evidence type="ECO:0000313" key="4">
    <source>
        <dbReference type="Proteomes" id="UP000292372"/>
    </source>
</evidence>
<accession>A0A4Q9FKQ5</accession>
<dbReference type="Proteomes" id="UP000292372">
    <property type="component" value="Unassembled WGS sequence"/>
</dbReference>
<reference evidence="3 4" key="1">
    <citation type="journal article" date="2015" name="Int. J. Syst. Evol. Microbiol.">
        <title>Hyunsoonleella pacifica sp. nov., isolated from seawater of South Pacific Gyre.</title>
        <authorList>
            <person name="Gao X."/>
            <person name="Zhang Z."/>
            <person name="Dai X."/>
            <person name="Zhang X.H."/>
        </authorList>
    </citation>
    <scope>NUCLEOTIDE SEQUENCE [LARGE SCALE GENOMIC DNA]</scope>
    <source>
        <strain evidence="3 4">SW033</strain>
    </source>
</reference>
<dbReference type="OrthoDB" id="1259003at2"/>
<feature type="domain" description="Outer membrane protein beta-barrel" evidence="2">
    <location>
        <begin position="23"/>
        <end position="155"/>
    </location>
</feature>
<evidence type="ECO:0000259" key="2">
    <source>
        <dbReference type="Pfam" id="PF13568"/>
    </source>
</evidence>
<dbReference type="SUPFAM" id="SSF56925">
    <property type="entry name" value="OMPA-like"/>
    <property type="match status" value="1"/>
</dbReference>
<feature type="signal peptide" evidence="1">
    <location>
        <begin position="1"/>
        <end position="19"/>
    </location>
</feature>
<feature type="chain" id="PRO_5020512692" evidence="1">
    <location>
        <begin position="20"/>
        <end position="176"/>
    </location>
</feature>
<keyword evidence="4" id="KW-1185">Reference proteome</keyword>